<dbReference type="Proteomes" id="UP001300672">
    <property type="component" value="Chromosome"/>
</dbReference>
<organism evidence="1">
    <name type="scientific">Candidatus Thiocaldithrix dubininis</name>
    <dbReference type="NCBI Taxonomy" id="3080823"/>
    <lineage>
        <taxon>Bacteria</taxon>
        <taxon>Pseudomonadati</taxon>
        <taxon>Pseudomonadota</taxon>
        <taxon>Gammaproteobacteria</taxon>
        <taxon>Thiotrichales</taxon>
        <taxon>Thiotrichaceae</taxon>
        <taxon>Candidatus Thiocaldithrix</taxon>
    </lineage>
</organism>
<name>A0AA95H5P8_9GAMM</name>
<protein>
    <submittedName>
        <fullName evidence="1">Uncharacterized protein</fullName>
    </submittedName>
</protein>
<gene>
    <name evidence="1" type="ORF">QJT80_11025</name>
</gene>
<dbReference type="EMBL" id="CP124755">
    <property type="protein sequence ID" value="WGZ90028.1"/>
    <property type="molecule type" value="Genomic_DNA"/>
</dbReference>
<evidence type="ECO:0000313" key="1">
    <source>
        <dbReference type="EMBL" id="WGZ90028.1"/>
    </source>
</evidence>
<reference evidence="1" key="1">
    <citation type="journal article" date="2023" name="Int. J. Mol. Sci.">
        <title>Metagenomics Revealed a New Genus 'Candidatus Thiocaldithrix dubininis' gen. nov., sp. nov. and a New Species 'Candidatus Thiothrix putei' sp. nov. in the Family Thiotrichaceae, Some Members of Which Have Traits of Both Na+- and H+-Motive Energetics.</title>
        <authorList>
            <person name="Ravin N.V."/>
            <person name="Muntyan M.S."/>
            <person name="Smolyakov D.D."/>
            <person name="Rudenko T.S."/>
            <person name="Beletsky A.V."/>
            <person name="Mardanov A.V."/>
            <person name="Grabovich M.Y."/>
        </authorList>
    </citation>
    <scope>NUCLEOTIDE SEQUENCE</scope>
    <source>
        <strain evidence="1">GKL-01</strain>
    </source>
</reference>
<sequence length="83" mass="9112">MGFWDKAFDVAKNVGTAAMSAVEESANETREIKLKCEGKSDDELLRMIHSDGFFSSSSKEKAIAFSTLKSRGYSAEDINAAKR</sequence>
<proteinExistence type="predicted"/>
<dbReference type="KEGG" id="tdu:QJT80_11025"/>
<reference evidence="1" key="2">
    <citation type="submission" date="2023-04" db="EMBL/GenBank/DDBJ databases">
        <authorList>
            <person name="Beletskiy A.V."/>
            <person name="Mardanov A.V."/>
            <person name="Ravin N.V."/>
        </authorList>
    </citation>
    <scope>NUCLEOTIDE SEQUENCE</scope>
    <source>
        <strain evidence="1">GKL-01</strain>
    </source>
</reference>
<accession>A0AA95H5P8</accession>
<dbReference type="AlphaFoldDB" id="A0AA95H5P8"/>